<dbReference type="RefSeq" id="WP_187021751.1">
    <property type="nucleotide sequence ID" value="NZ_JACRUK010000093.1"/>
</dbReference>
<organism evidence="2 3">
    <name type="scientific">Flavobacterium muglaense</name>
    <dbReference type="NCBI Taxonomy" id="2764716"/>
    <lineage>
        <taxon>Bacteria</taxon>
        <taxon>Pseudomonadati</taxon>
        <taxon>Bacteroidota</taxon>
        <taxon>Flavobacteriia</taxon>
        <taxon>Flavobacteriales</taxon>
        <taxon>Flavobacteriaceae</taxon>
        <taxon>Flavobacterium</taxon>
    </lineage>
</organism>
<dbReference type="Proteomes" id="UP000641454">
    <property type="component" value="Unassembled WGS sequence"/>
</dbReference>
<protein>
    <submittedName>
        <fullName evidence="2">Uncharacterized protein</fullName>
    </submittedName>
</protein>
<name>A0A923N3R8_9FLAO</name>
<reference evidence="2 3" key="1">
    <citation type="submission" date="2020-08" db="EMBL/GenBank/DDBJ databases">
        <title>Description of novel Flavobacterium F-392 isolate.</title>
        <authorList>
            <person name="Saticioglu I.B."/>
            <person name="Duman M."/>
            <person name="Altun S."/>
        </authorList>
    </citation>
    <scope>NUCLEOTIDE SEQUENCE [LARGE SCALE GENOMIC DNA]</scope>
    <source>
        <strain evidence="2 3">F-392</strain>
    </source>
</reference>
<evidence type="ECO:0000313" key="3">
    <source>
        <dbReference type="Proteomes" id="UP000641454"/>
    </source>
</evidence>
<evidence type="ECO:0000313" key="2">
    <source>
        <dbReference type="EMBL" id="MBC5846255.1"/>
    </source>
</evidence>
<proteinExistence type="predicted"/>
<comment type="caution">
    <text evidence="2">The sequence shown here is derived from an EMBL/GenBank/DDBJ whole genome shotgun (WGS) entry which is preliminary data.</text>
</comment>
<sequence length="48" mass="5532">MEKNFQLKKIQKGMKSPKKKTAEKNKKTKKKKKKNTPRGAGRSIFGVK</sequence>
<feature type="compositionally biased region" description="Basic residues" evidence="1">
    <location>
        <begin position="26"/>
        <end position="36"/>
    </location>
</feature>
<dbReference type="AlphaFoldDB" id="A0A923N3R8"/>
<gene>
    <name evidence="2" type="ORF">H8R25_17715</name>
</gene>
<evidence type="ECO:0000256" key="1">
    <source>
        <dbReference type="SAM" id="MobiDB-lite"/>
    </source>
</evidence>
<dbReference type="EMBL" id="JACRUL010000094">
    <property type="protein sequence ID" value="MBC5846255.1"/>
    <property type="molecule type" value="Genomic_DNA"/>
</dbReference>
<feature type="region of interest" description="Disordered" evidence="1">
    <location>
        <begin position="1"/>
        <end position="48"/>
    </location>
</feature>
<feature type="compositionally biased region" description="Basic residues" evidence="1">
    <location>
        <begin position="9"/>
        <end position="19"/>
    </location>
</feature>
<accession>A0A923N3R8</accession>
<keyword evidence="3" id="KW-1185">Reference proteome</keyword>